<protein>
    <recommendedName>
        <fullName evidence="4">Peptide methionine sulfoxide reductase MsrA</fullName>
        <shortName evidence="4">Protein-methionine-S-oxide reductase</shortName>
        <ecNumber evidence="4">1.8.4.11</ecNumber>
    </recommendedName>
    <alternativeName>
        <fullName evidence="4">Peptide-methionine (S)-S-oxide reductase</fullName>
        <shortName evidence="4">Peptide Met(O) reductase</shortName>
    </alternativeName>
</protein>
<dbReference type="HAMAP" id="MF_01401">
    <property type="entry name" value="MsrA"/>
    <property type="match status" value="1"/>
</dbReference>
<dbReference type="RefSeq" id="WP_112304550.1">
    <property type="nucleotide sequence ID" value="NZ_QMDV01000001.1"/>
</dbReference>
<reference evidence="6 7" key="2">
    <citation type="submission" date="2018-07" db="EMBL/GenBank/DDBJ databases">
        <title>Pontibacter sp. 2b14 genomic sequence and assembly.</title>
        <authorList>
            <person name="Du Z.-J."/>
        </authorList>
    </citation>
    <scope>NUCLEOTIDE SEQUENCE [LARGE SCALE GENOMIC DNA]</scope>
    <source>
        <strain evidence="6 7">2b14</strain>
    </source>
</reference>
<dbReference type="PANTHER" id="PTHR43774:SF1">
    <property type="entry name" value="PEPTIDE METHIONINE SULFOXIDE REDUCTASE MSRA 2"/>
    <property type="match status" value="1"/>
</dbReference>
<reference evidence="6 7" key="1">
    <citation type="submission" date="2018-06" db="EMBL/GenBank/DDBJ databases">
        <authorList>
            <person name="Liu Z.-W."/>
        </authorList>
    </citation>
    <scope>NUCLEOTIDE SEQUENCE [LARGE SCALE GENOMIC DNA]</scope>
    <source>
        <strain evidence="6 7">2b14</strain>
    </source>
</reference>
<dbReference type="InterPro" id="IPR036509">
    <property type="entry name" value="Met_Sox_Rdtase_MsrA_sf"/>
</dbReference>
<evidence type="ECO:0000313" key="6">
    <source>
        <dbReference type="EMBL" id="RAU84269.1"/>
    </source>
</evidence>
<evidence type="ECO:0000256" key="4">
    <source>
        <dbReference type="HAMAP-Rule" id="MF_01401"/>
    </source>
</evidence>
<comment type="catalytic activity">
    <reaction evidence="2 4">
        <text>L-methionyl-[protein] + [thioredoxin]-disulfide + H2O = L-methionyl-(S)-S-oxide-[protein] + [thioredoxin]-dithiol</text>
        <dbReference type="Rhea" id="RHEA:14217"/>
        <dbReference type="Rhea" id="RHEA-COMP:10698"/>
        <dbReference type="Rhea" id="RHEA-COMP:10700"/>
        <dbReference type="Rhea" id="RHEA-COMP:12313"/>
        <dbReference type="Rhea" id="RHEA-COMP:12315"/>
        <dbReference type="ChEBI" id="CHEBI:15377"/>
        <dbReference type="ChEBI" id="CHEBI:16044"/>
        <dbReference type="ChEBI" id="CHEBI:29950"/>
        <dbReference type="ChEBI" id="CHEBI:44120"/>
        <dbReference type="ChEBI" id="CHEBI:50058"/>
        <dbReference type="EC" id="1.8.4.11"/>
    </reaction>
</comment>
<feature type="active site" evidence="4">
    <location>
        <position position="10"/>
    </location>
</feature>
<dbReference type="Pfam" id="PF01625">
    <property type="entry name" value="PMSR"/>
    <property type="match status" value="1"/>
</dbReference>
<keyword evidence="7" id="KW-1185">Reference proteome</keyword>
<dbReference type="NCBIfam" id="TIGR00401">
    <property type="entry name" value="msrA"/>
    <property type="match status" value="1"/>
</dbReference>
<comment type="caution">
    <text evidence="6">The sequence shown here is derived from an EMBL/GenBank/DDBJ whole genome shotgun (WGS) entry which is preliminary data.</text>
</comment>
<dbReference type="EC" id="1.8.4.11" evidence="4"/>
<evidence type="ECO:0000256" key="3">
    <source>
        <dbReference type="ARBA" id="ARBA00048782"/>
    </source>
</evidence>
<evidence type="ECO:0000256" key="1">
    <source>
        <dbReference type="ARBA" id="ARBA00023002"/>
    </source>
</evidence>
<dbReference type="OrthoDB" id="4174719at2"/>
<dbReference type="GO" id="GO:0008113">
    <property type="term" value="F:peptide-methionine (S)-S-oxide reductase activity"/>
    <property type="evidence" value="ECO:0007669"/>
    <property type="project" value="UniProtKB-UniRule"/>
</dbReference>
<feature type="domain" description="Peptide methionine sulphoxide reductase MsrA" evidence="5">
    <location>
        <begin position="4"/>
        <end position="155"/>
    </location>
</feature>
<evidence type="ECO:0000256" key="2">
    <source>
        <dbReference type="ARBA" id="ARBA00047806"/>
    </source>
</evidence>
<dbReference type="PANTHER" id="PTHR43774">
    <property type="entry name" value="PEPTIDE METHIONINE SULFOXIDE REDUCTASE"/>
    <property type="match status" value="1"/>
</dbReference>
<dbReference type="EMBL" id="QMDV01000001">
    <property type="protein sequence ID" value="RAU84269.1"/>
    <property type="molecule type" value="Genomic_DNA"/>
</dbReference>
<comment type="similarity">
    <text evidence="4">Belongs to the MsrA Met sulfoxide reductase family.</text>
</comment>
<evidence type="ECO:0000259" key="5">
    <source>
        <dbReference type="Pfam" id="PF01625"/>
    </source>
</evidence>
<dbReference type="GO" id="GO:0033744">
    <property type="term" value="F:L-methionine:thioredoxin-disulfide S-oxidoreductase activity"/>
    <property type="evidence" value="ECO:0007669"/>
    <property type="project" value="RHEA"/>
</dbReference>
<dbReference type="Proteomes" id="UP000251692">
    <property type="component" value="Unassembled WGS sequence"/>
</dbReference>
<keyword evidence="1 4" id="KW-0560">Oxidoreductase</keyword>
<dbReference type="InterPro" id="IPR002569">
    <property type="entry name" value="Met_Sox_Rdtase_MsrA_dom"/>
</dbReference>
<comment type="catalytic activity">
    <reaction evidence="3 4">
        <text>[thioredoxin]-disulfide + L-methionine + H2O = L-methionine (S)-S-oxide + [thioredoxin]-dithiol</text>
        <dbReference type="Rhea" id="RHEA:19993"/>
        <dbReference type="Rhea" id="RHEA-COMP:10698"/>
        <dbReference type="Rhea" id="RHEA-COMP:10700"/>
        <dbReference type="ChEBI" id="CHEBI:15377"/>
        <dbReference type="ChEBI" id="CHEBI:29950"/>
        <dbReference type="ChEBI" id="CHEBI:50058"/>
        <dbReference type="ChEBI" id="CHEBI:57844"/>
        <dbReference type="ChEBI" id="CHEBI:58772"/>
        <dbReference type="EC" id="1.8.4.11"/>
    </reaction>
</comment>
<evidence type="ECO:0000313" key="7">
    <source>
        <dbReference type="Proteomes" id="UP000251692"/>
    </source>
</evidence>
<organism evidence="6 7">
    <name type="scientific">Pontibacter arcticus</name>
    <dbReference type="NCBI Taxonomy" id="2080288"/>
    <lineage>
        <taxon>Bacteria</taxon>
        <taxon>Pseudomonadati</taxon>
        <taxon>Bacteroidota</taxon>
        <taxon>Cytophagia</taxon>
        <taxon>Cytophagales</taxon>
        <taxon>Hymenobacteraceae</taxon>
        <taxon>Pontibacter</taxon>
    </lineage>
</organism>
<accession>A0A364RIZ3</accession>
<comment type="function">
    <text evidence="4">Has an important function as a repair enzyme for proteins that have been inactivated by oxidation. Catalyzes the reversible oxidation-reduction of methionine sulfoxide in proteins to methionine.</text>
</comment>
<sequence>MEIATFGNGCFWCTEAVFQQLKGVDKVEPGYAGGHVDNPTYKQVCSGTTGHAEVLQITYDPQQITYEELLRVFWETHDPTTLNRQGNDVGPQYRSVVFYHNDEQKQLAEKYKLALDTSGAFDDPIVTLIEPLSNYTTAEQDHHNYFLNNGSQAYCAFVVRPKVEKFRKVFQDKLKPEFSN</sequence>
<dbReference type="Gene3D" id="3.30.1060.10">
    <property type="entry name" value="Peptide methionine sulphoxide reductase MsrA"/>
    <property type="match status" value="1"/>
</dbReference>
<proteinExistence type="inferred from homology"/>
<gene>
    <name evidence="4 6" type="primary">msrA</name>
    <name evidence="6" type="ORF">DP923_04300</name>
</gene>
<name>A0A364RIZ3_9BACT</name>
<dbReference type="SUPFAM" id="SSF55068">
    <property type="entry name" value="Peptide methionine sulfoxide reductase"/>
    <property type="match status" value="1"/>
</dbReference>
<dbReference type="AlphaFoldDB" id="A0A364RIZ3"/>